<proteinExistence type="predicted"/>
<accession>A0A1Y5PW98</accession>
<dbReference type="EMBL" id="LT598653">
    <property type="protein sequence ID" value="SBV34230.1"/>
    <property type="molecule type" value="Genomic_DNA"/>
</dbReference>
<name>A0A1Y5PW98_9SPHN</name>
<protein>
    <submittedName>
        <fullName evidence="1">Excinuclease ABC, C subunit-like protein</fullName>
    </submittedName>
</protein>
<dbReference type="KEGG" id="sphu:SPPYR_3110"/>
<sequence length="42" mass="4606">MRLKYPFASSEVEMPIGLVAMPMGVSTSLDTNGTWEMAEGDR</sequence>
<dbReference type="AlphaFoldDB" id="A0A1Y5PW98"/>
<organism evidence="1">
    <name type="scientific">uncultured Sphingopyxis sp</name>
    <dbReference type="NCBI Taxonomy" id="310581"/>
    <lineage>
        <taxon>Bacteria</taxon>
        <taxon>Pseudomonadati</taxon>
        <taxon>Pseudomonadota</taxon>
        <taxon>Alphaproteobacteria</taxon>
        <taxon>Sphingomonadales</taxon>
        <taxon>Sphingomonadaceae</taxon>
        <taxon>Sphingopyxis</taxon>
        <taxon>environmental samples</taxon>
    </lineage>
</organism>
<reference evidence="1" key="1">
    <citation type="submission" date="2016-03" db="EMBL/GenBank/DDBJ databases">
        <authorList>
            <person name="Ploux O."/>
        </authorList>
    </citation>
    <scope>NUCLEOTIDE SEQUENCE</scope>
    <source>
        <strain evidence="1">UC10</strain>
    </source>
</reference>
<evidence type="ECO:0000313" key="1">
    <source>
        <dbReference type="EMBL" id="SBV34230.1"/>
    </source>
</evidence>
<gene>
    <name evidence="1" type="ORF">SPPYR_3110</name>
</gene>